<dbReference type="Gene3D" id="3.40.640.10">
    <property type="entry name" value="Type I PLP-dependent aspartate aminotransferase-like (Major domain)"/>
    <property type="match status" value="1"/>
</dbReference>
<accession>A0A970B9P4</accession>
<dbReference type="PANTHER" id="PTHR43094">
    <property type="entry name" value="AMINOTRANSFERASE"/>
    <property type="match status" value="1"/>
</dbReference>
<evidence type="ECO:0000256" key="3">
    <source>
        <dbReference type="ARBA" id="ARBA00022576"/>
    </source>
</evidence>
<comment type="cofactor">
    <cofactor evidence="1">
        <name>pyridoxal 5'-phosphate</name>
        <dbReference type="ChEBI" id="CHEBI:597326"/>
    </cofactor>
</comment>
<evidence type="ECO:0000256" key="2">
    <source>
        <dbReference type="ARBA" id="ARBA00008954"/>
    </source>
</evidence>
<dbReference type="InterPro" id="IPR005814">
    <property type="entry name" value="Aminotrans_3"/>
</dbReference>
<comment type="similarity">
    <text evidence="2 6">Belongs to the class-III pyridoxal-phosphate-dependent aminotransferase family.</text>
</comment>
<dbReference type="AlphaFoldDB" id="A0A970B9P4"/>
<dbReference type="PROSITE" id="PS00600">
    <property type="entry name" value="AA_TRANSFER_CLASS_3"/>
    <property type="match status" value="1"/>
</dbReference>
<keyword evidence="4" id="KW-0808">Transferase</keyword>
<dbReference type="FunFam" id="3.40.640.10:FF:000014">
    <property type="entry name" value="Adenosylmethionine-8-amino-7-oxononanoate aminotransferase, probable"/>
    <property type="match status" value="1"/>
</dbReference>
<comment type="caution">
    <text evidence="7">The sequence shown here is derived from an EMBL/GenBank/DDBJ whole genome shotgun (WGS) entry which is preliminary data.</text>
</comment>
<protein>
    <submittedName>
        <fullName evidence="7">Aspartate aminotransferase family protein</fullName>
    </submittedName>
</protein>
<dbReference type="SUPFAM" id="SSF53383">
    <property type="entry name" value="PLP-dependent transferases"/>
    <property type="match status" value="1"/>
</dbReference>
<gene>
    <name evidence="7" type="ORF">G7Y82_14665</name>
</gene>
<evidence type="ECO:0000313" key="7">
    <source>
        <dbReference type="EMBL" id="NKF23559.1"/>
    </source>
</evidence>
<dbReference type="EMBL" id="JAAVXB010000008">
    <property type="protein sequence ID" value="NKF23559.1"/>
    <property type="molecule type" value="Genomic_DNA"/>
</dbReference>
<dbReference type="Gene3D" id="3.90.1150.10">
    <property type="entry name" value="Aspartate Aminotransferase, domain 1"/>
    <property type="match status" value="1"/>
</dbReference>
<dbReference type="InterPro" id="IPR015424">
    <property type="entry name" value="PyrdxlP-dep_Trfase"/>
</dbReference>
<dbReference type="PANTHER" id="PTHR43094:SF1">
    <property type="entry name" value="AMINOTRANSFERASE CLASS-III"/>
    <property type="match status" value="1"/>
</dbReference>
<reference evidence="7" key="1">
    <citation type="submission" date="2020-03" db="EMBL/GenBank/DDBJ databases">
        <title>Solimonas marina sp. nov., isolated from deep seawater of the Pacific Ocean.</title>
        <authorList>
            <person name="Liu X."/>
            <person name="Lai Q."/>
            <person name="Sun F."/>
            <person name="Gai Y."/>
            <person name="Li G."/>
            <person name="Shao Z."/>
        </authorList>
    </citation>
    <scope>NUCLEOTIDE SEQUENCE</scope>
    <source>
        <strain evidence="7">C16B3</strain>
    </source>
</reference>
<dbReference type="InterPro" id="IPR015422">
    <property type="entry name" value="PyrdxlP-dep_Trfase_small"/>
</dbReference>
<dbReference type="CDD" id="cd00610">
    <property type="entry name" value="OAT_like"/>
    <property type="match status" value="1"/>
</dbReference>
<evidence type="ECO:0000256" key="6">
    <source>
        <dbReference type="RuleBase" id="RU003560"/>
    </source>
</evidence>
<proteinExistence type="inferred from homology"/>
<keyword evidence="3 7" id="KW-0032">Aminotransferase</keyword>
<dbReference type="InterPro" id="IPR049704">
    <property type="entry name" value="Aminotrans_3_PPA_site"/>
</dbReference>
<dbReference type="GO" id="GO:0008483">
    <property type="term" value="F:transaminase activity"/>
    <property type="evidence" value="ECO:0007669"/>
    <property type="project" value="UniProtKB-KW"/>
</dbReference>
<dbReference type="PIRSF" id="PIRSF000521">
    <property type="entry name" value="Transaminase_4ab_Lys_Orn"/>
    <property type="match status" value="1"/>
</dbReference>
<dbReference type="Proteomes" id="UP000653472">
    <property type="component" value="Unassembled WGS sequence"/>
</dbReference>
<sequence>MNAHEPKPRPELEQQALEHIWFHATPPAALRQSGGMLVFEKGEGCYLTDHHGDTYLDALSGGAFVTNIGHGRSEVAQAYAEQAAKLAYVTPYNFVAQPTVELAQKIGELAPGDLNRVFFGSGGTDAVEVALKIAKQYHWLGGDQKRTKVISRRGSYHGSSFYAMSVTGASHEFNSKMFAPLVPGCLQVPSTNYYRCEFDMSEEQYGKFCADMVEHTIVHEGPETVAAIIAEPIPSAASIYLPPDGYLKRLREIADKYGVLLIIDEVINGFGRTGKMFACEHWGVQGDIMTMAKGLTSGYAPMGATVVSDRVTARFDSAKGRESGLNHVISFGGHAASAAAALKNIEIMQTESMVENSAKMGALLLEGLNDLRKYPIVGDVRGKGLLAAVELVRDAKTKTFFSPADGVSPKVTSKLQSLGVLARTFQVVEFGPPLCAGPTEIQKIVEAMEQTIVWLMKEMNLG</sequence>
<dbReference type="InterPro" id="IPR015421">
    <property type="entry name" value="PyrdxlP-dep_Trfase_major"/>
</dbReference>
<dbReference type="Pfam" id="PF00202">
    <property type="entry name" value="Aminotran_3"/>
    <property type="match status" value="1"/>
</dbReference>
<evidence type="ECO:0000313" key="8">
    <source>
        <dbReference type="Proteomes" id="UP000653472"/>
    </source>
</evidence>
<organism evidence="7 8">
    <name type="scientific">Solimonas marina</name>
    <dbReference type="NCBI Taxonomy" id="2714601"/>
    <lineage>
        <taxon>Bacteria</taxon>
        <taxon>Pseudomonadati</taxon>
        <taxon>Pseudomonadota</taxon>
        <taxon>Gammaproteobacteria</taxon>
        <taxon>Nevskiales</taxon>
        <taxon>Nevskiaceae</taxon>
        <taxon>Solimonas</taxon>
    </lineage>
</organism>
<keyword evidence="5 6" id="KW-0663">Pyridoxal phosphate</keyword>
<evidence type="ECO:0000256" key="5">
    <source>
        <dbReference type="ARBA" id="ARBA00022898"/>
    </source>
</evidence>
<keyword evidence="8" id="KW-1185">Reference proteome</keyword>
<dbReference type="RefSeq" id="WP_168148877.1">
    <property type="nucleotide sequence ID" value="NZ_JAAVXB010000008.1"/>
</dbReference>
<evidence type="ECO:0000256" key="4">
    <source>
        <dbReference type="ARBA" id="ARBA00022679"/>
    </source>
</evidence>
<evidence type="ECO:0000256" key="1">
    <source>
        <dbReference type="ARBA" id="ARBA00001933"/>
    </source>
</evidence>
<dbReference type="GO" id="GO:0030170">
    <property type="term" value="F:pyridoxal phosphate binding"/>
    <property type="evidence" value="ECO:0007669"/>
    <property type="project" value="InterPro"/>
</dbReference>
<name>A0A970B9P4_9GAMM</name>